<dbReference type="NCBIfam" id="NF003810">
    <property type="entry name" value="PRK05399.1"/>
    <property type="match status" value="1"/>
</dbReference>
<dbReference type="InterPro" id="IPR007861">
    <property type="entry name" value="DNA_mismatch_repair_MutS_clamp"/>
</dbReference>
<dbReference type="InterPro" id="IPR000432">
    <property type="entry name" value="DNA_mismatch_repair_MutS_C"/>
</dbReference>
<dbReference type="PANTHER" id="PTHR11361:SF34">
    <property type="entry name" value="DNA MISMATCH REPAIR PROTEIN MSH1, MITOCHONDRIAL"/>
    <property type="match status" value="1"/>
</dbReference>
<evidence type="ECO:0000256" key="4">
    <source>
        <dbReference type="ARBA" id="ARBA00022840"/>
    </source>
</evidence>
<dbReference type="InterPro" id="IPR007696">
    <property type="entry name" value="DNA_mismatch_repair_MutS_core"/>
</dbReference>
<dbReference type="PANTHER" id="PTHR11361">
    <property type="entry name" value="DNA MISMATCH REPAIR PROTEIN MUTS FAMILY MEMBER"/>
    <property type="match status" value="1"/>
</dbReference>
<gene>
    <name evidence="8" type="ORF">METZ01_LOCUS33263</name>
</gene>
<dbReference type="InterPro" id="IPR016151">
    <property type="entry name" value="DNA_mismatch_repair_MutS_N"/>
</dbReference>
<dbReference type="HAMAP" id="MF_00096">
    <property type="entry name" value="MutS"/>
    <property type="match status" value="1"/>
</dbReference>
<dbReference type="SUPFAM" id="SSF53150">
    <property type="entry name" value="DNA repair protein MutS, domain II"/>
    <property type="match status" value="1"/>
</dbReference>
<comment type="similarity">
    <text evidence="1">Belongs to the DNA mismatch repair MutS family.</text>
</comment>
<dbReference type="CDD" id="cd03284">
    <property type="entry name" value="ABC_MutS1"/>
    <property type="match status" value="1"/>
</dbReference>
<dbReference type="SMART" id="SM00533">
    <property type="entry name" value="MUTSd"/>
    <property type="match status" value="1"/>
</dbReference>
<dbReference type="PIRSF" id="PIRSF037677">
    <property type="entry name" value="DNA_mis_repair_Msh6"/>
    <property type="match status" value="1"/>
</dbReference>
<dbReference type="SMART" id="SM00534">
    <property type="entry name" value="MUTSac"/>
    <property type="match status" value="1"/>
</dbReference>
<dbReference type="Pfam" id="PF01624">
    <property type="entry name" value="MutS_I"/>
    <property type="match status" value="1"/>
</dbReference>
<proteinExistence type="inferred from homology"/>
<name>A0A381QPI8_9ZZZZ</name>
<dbReference type="GO" id="GO:0006298">
    <property type="term" value="P:mismatch repair"/>
    <property type="evidence" value="ECO:0007669"/>
    <property type="project" value="InterPro"/>
</dbReference>
<feature type="domain" description="DNA mismatch repair proteins mutS family" evidence="7">
    <location>
        <begin position="665"/>
        <end position="681"/>
    </location>
</feature>
<dbReference type="InterPro" id="IPR036678">
    <property type="entry name" value="MutS_con_dom_sf"/>
</dbReference>
<dbReference type="InterPro" id="IPR007860">
    <property type="entry name" value="DNA_mmatch_repair_MutS_con_dom"/>
</dbReference>
<evidence type="ECO:0000256" key="2">
    <source>
        <dbReference type="ARBA" id="ARBA00022741"/>
    </source>
</evidence>
<organism evidence="8">
    <name type="scientific">marine metagenome</name>
    <dbReference type="NCBI Taxonomy" id="408172"/>
    <lineage>
        <taxon>unclassified sequences</taxon>
        <taxon>metagenomes</taxon>
        <taxon>ecological metagenomes</taxon>
    </lineage>
</organism>
<dbReference type="PROSITE" id="PS00486">
    <property type="entry name" value="DNA_MISMATCH_REPAIR_2"/>
    <property type="match status" value="1"/>
</dbReference>
<dbReference type="EMBL" id="UINC01001426">
    <property type="protein sequence ID" value="SUZ80409.1"/>
    <property type="molecule type" value="Genomic_DNA"/>
</dbReference>
<dbReference type="Gene3D" id="3.30.420.110">
    <property type="entry name" value="MutS, connector domain"/>
    <property type="match status" value="1"/>
</dbReference>
<dbReference type="NCBIfam" id="TIGR01070">
    <property type="entry name" value="mutS1"/>
    <property type="match status" value="1"/>
</dbReference>
<dbReference type="GO" id="GO:0005524">
    <property type="term" value="F:ATP binding"/>
    <property type="evidence" value="ECO:0007669"/>
    <property type="project" value="UniProtKB-KW"/>
</dbReference>
<keyword evidence="2" id="KW-0547">Nucleotide-binding</keyword>
<dbReference type="SUPFAM" id="SSF52540">
    <property type="entry name" value="P-loop containing nucleoside triphosphate hydrolases"/>
    <property type="match status" value="1"/>
</dbReference>
<keyword evidence="6" id="KW-0234">DNA repair</keyword>
<dbReference type="SUPFAM" id="SSF55271">
    <property type="entry name" value="DNA repair protein MutS, domain I"/>
    <property type="match status" value="1"/>
</dbReference>
<dbReference type="Gene3D" id="3.40.1170.10">
    <property type="entry name" value="DNA repair protein MutS, domain I"/>
    <property type="match status" value="1"/>
</dbReference>
<dbReference type="GO" id="GO:0030983">
    <property type="term" value="F:mismatched DNA binding"/>
    <property type="evidence" value="ECO:0007669"/>
    <property type="project" value="InterPro"/>
</dbReference>
<dbReference type="AlphaFoldDB" id="A0A381QPI8"/>
<dbReference type="InterPro" id="IPR036187">
    <property type="entry name" value="DNA_mismatch_repair_MutS_sf"/>
</dbReference>
<protein>
    <recommendedName>
        <fullName evidence="7">DNA mismatch repair proteins mutS family domain-containing protein</fullName>
    </recommendedName>
</protein>
<dbReference type="InterPro" id="IPR045076">
    <property type="entry name" value="MutS"/>
</dbReference>
<evidence type="ECO:0000256" key="1">
    <source>
        <dbReference type="ARBA" id="ARBA00006271"/>
    </source>
</evidence>
<reference evidence="8" key="1">
    <citation type="submission" date="2018-05" db="EMBL/GenBank/DDBJ databases">
        <authorList>
            <person name="Lanie J.A."/>
            <person name="Ng W.-L."/>
            <person name="Kazmierczak K.M."/>
            <person name="Andrzejewski T.M."/>
            <person name="Davidsen T.M."/>
            <person name="Wayne K.J."/>
            <person name="Tettelin H."/>
            <person name="Glass J.I."/>
            <person name="Rusch D."/>
            <person name="Podicherti R."/>
            <person name="Tsui H.-C.T."/>
            <person name="Winkler M.E."/>
        </authorList>
    </citation>
    <scope>NUCLEOTIDE SEQUENCE</scope>
</reference>
<dbReference type="Gene3D" id="1.10.1420.10">
    <property type="match status" value="2"/>
</dbReference>
<dbReference type="GO" id="GO:0005829">
    <property type="term" value="C:cytosol"/>
    <property type="evidence" value="ECO:0007669"/>
    <property type="project" value="TreeGrafter"/>
</dbReference>
<dbReference type="GO" id="GO:0140664">
    <property type="term" value="F:ATP-dependent DNA damage sensor activity"/>
    <property type="evidence" value="ECO:0007669"/>
    <property type="project" value="InterPro"/>
</dbReference>
<dbReference type="Pfam" id="PF05192">
    <property type="entry name" value="MutS_III"/>
    <property type="match status" value="1"/>
</dbReference>
<evidence type="ECO:0000256" key="3">
    <source>
        <dbReference type="ARBA" id="ARBA00022763"/>
    </source>
</evidence>
<dbReference type="SUPFAM" id="SSF48334">
    <property type="entry name" value="DNA repair protein MutS, domain III"/>
    <property type="match status" value="1"/>
</dbReference>
<sequence length="834" mass="93407">MGDFFETFNEDAKITAKILGIVLTKRANGAASDVPLAGFPHHALDNYLPKLVNAGHRVAICEQVEDPKLAKGIVKREVIEVVTPGTITSDQALNQKSNTYIASVYFHHSNAGYAILDQSTGEFFLGECDLSQLTESLRKFTPREILLSENSTYSTTDWYREFKPFVTQVEDWLFNFDQSHRTLTNQFETNSLKGFGCDDLVHGITAGGVVLYHIKNTLNSTLDHVTSVRPIFEEEFMSLDGFTLRNLEVFQSLSTQGTHGTLLDALDETVTAGGGRLLKQWLNQPLTGLSRLNIRQNIVESFVQKKKSLHAIRNYLGKISDLERILGKISRLKATPREVWGLGSSLDLIPFLIKELEDSGKKALAELSSQFKDLKKTVKLIVEKVQEDAPASLKRGGFIIQGVDKELDELRSLSSGGKQWISDLQNSERESTGIPSLKIGFNKIFGYYIEVTKTHQHKVPDSYTRKQTLVNSERYITSELKQYEEKILSAEEKIESIEIRIFEELCRDILQETRNIQINAKILHRLDVLSSFSAKAVRNRYVRPKLITEPSLEIKAGRHPVVEQLLPATDRFIPNDTLMNIKTSQIHLITGPNMAGKSTYLRQVGLLVLMSQIGSFIPVKKAKIGIVDRLFTRVGASDNLAGGESTFLVEMNEAANILNNATPQSLILLDEIGRGTATFDGLSLAWSITEHLHNHSNVGARTLFATHYHELTDLENTLERLENFQAAVKEFGDKIVFLRTILPGISDKSYGIHVAQMAGLPSEVIERAKEILNFHISQENIHGTRQPIPASNQLSIFEQKENELKKAIAALDLDKMTPIQALQTLDKLKKEHGL</sequence>
<keyword evidence="3" id="KW-0227">DNA damage</keyword>
<dbReference type="InterPro" id="IPR005748">
    <property type="entry name" value="DNA_mismatch_repair_MutS"/>
</dbReference>
<evidence type="ECO:0000259" key="7">
    <source>
        <dbReference type="PROSITE" id="PS00486"/>
    </source>
</evidence>
<accession>A0A381QPI8</accession>
<keyword evidence="4" id="KW-0067">ATP-binding</keyword>
<dbReference type="InterPro" id="IPR017261">
    <property type="entry name" value="DNA_mismatch_repair_MutS/MSH"/>
</dbReference>
<evidence type="ECO:0000313" key="8">
    <source>
        <dbReference type="EMBL" id="SUZ80409.1"/>
    </source>
</evidence>
<keyword evidence="5" id="KW-0238">DNA-binding</keyword>
<dbReference type="InterPro" id="IPR007695">
    <property type="entry name" value="DNA_mismatch_repair_MutS-lik_N"/>
</dbReference>
<dbReference type="Pfam" id="PF05190">
    <property type="entry name" value="MutS_IV"/>
    <property type="match status" value="1"/>
</dbReference>
<evidence type="ECO:0000256" key="5">
    <source>
        <dbReference type="ARBA" id="ARBA00023125"/>
    </source>
</evidence>
<evidence type="ECO:0000256" key="6">
    <source>
        <dbReference type="ARBA" id="ARBA00023204"/>
    </source>
</evidence>
<dbReference type="FunFam" id="3.40.50.300:FF:000870">
    <property type="entry name" value="MutS protein homolog 4"/>
    <property type="match status" value="1"/>
</dbReference>
<dbReference type="Gene3D" id="3.40.50.300">
    <property type="entry name" value="P-loop containing nucleotide triphosphate hydrolases"/>
    <property type="match status" value="1"/>
</dbReference>
<dbReference type="Pfam" id="PF05188">
    <property type="entry name" value="MutS_II"/>
    <property type="match status" value="1"/>
</dbReference>
<dbReference type="Pfam" id="PF00488">
    <property type="entry name" value="MutS_V"/>
    <property type="match status" value="1"/>
</dbReference>
<dbReference type="InterPro" id="IPR027417">
    <property type="entry name" value="P-loop_NTPase"/>
</dbReference>